<sequence length="377" mass="43336">MLPSFFVSLNHPMQSINHHPFTKGLLTWYRQHARELPWRQTQDPYAIWLSEVVLQQTRVAQGLPYYLKLLEVFPTVESLAHADESALFRHWQGLGYYSRARNLHKTAKLVVSDFQGKFPTTYDDLIQLPGVGPYTAAAIASFAFGEAKPVVDGNVFRILARYFGIETDILHSSARKEFTEVAQELIPNDLAAEFNQAIMDFGSLQCSPAPLCGSCPLSLTCFACQQKRISDFPVKQKKAKQRNRYFNYFIVEQGKRILIRERKEKDIWSGLWEFYLVESPQVEELESIMELDGNLSTLLQGATIQSLKSPKLHILSHQKIHCRAWYIQVPDNLDISMLDGFQWIQPEDFEKLGKSVLLLNLITDNLHLQIFNDSMPR</sequence>
<dbReference type="InterPro" id="IPR003265">
    <property type="entry name" value="HhH-GPD_domain"/>
</dbReference>
<dbReference type="InterPro" id="IPR044298">
    <property type="entry name" value="MIG/MutY"/>
</dbReference>
<organism evidence="16 17">
    <name type="scientific">Aquirufa nivalisilvae</name>
    <dbReference type="NCBI Taxonomy" id="2516557"/>
    <lineage>
        <taxon>Bacteria</taxon>
        <taxon>Pseudomonadati</taxon>
        <taxon>Bacteroidota</taxon>
        <taxon>Cytophagia</taxon>
        <taxon>Cytophagales</taxon>
        <taxon>Flectobacillaceae</taxon>
        <taxon>Aquirufa</taxon>
    </lineage>
</organism>
<keyword evidence="12" id="KW-0234">DNA repair</keyword>
<dbReference type="SUPFAM" id="SSF55811">
    <property type="entry name" value="Nudix"/>
    <property type="match status" value="1"/>
</dbReference>
<evidence type="ECO:0000256" key="3">
    <source>
        <dbReference type="ARBA" id="ARBA00008343"/>
    </source>
</evidence>
<dbReference type="SUPFAM" id="SSF48150">
    <property type="entry name" value="DNA-glycosylase"/>
    <property type="match status" value="1"/>
</dbReference>
<dbReference type="Gene3D" id="3.90.79.10">
    <property type="entry name" value="Nucleoside Triphosphate Pyrophosphohydrolase"/>
    <property type="match status" value="1"/>
</dbReference>
<evidence type="ECO:0000256" key="11">
    <source>
        <dbReference type="ARBA" id="ARBA00023014"/>
    </source>
</evidence>
<dbReference type="InterPro" id="IPR005760">
    <property type="entry name" value="A/G_AdeGlyc_MutY"/>
</dbReference>
<dbReference type="Proteomes" id="UP000245468">
    <property type="component" value="Chromosome"/>
</dbReference>
<dbReference type="EMBL" id="CP029346">
    <property type="protein sequence ID" value="AWL08142.1"/>
    <property type="molecule type" value="Genomic_DNA"/>
</dbReference>
<evidence type="ECO:0000256" key="2">
    <source>
        <dbReference type="ARBA" id="ARBA00002933"/>
    </source>
</evidence>
<evidence type="ECO:0000256" key="14">
    <source>
        <dbReference type="RuleBase" id="RU365096"/>
    </source>
</evidence>
<dbReference type="InterPro" id="IPR015797">
    <property type="entry name" value="NUDIX_hydrolase-like_dom_sf"/>
</dbReference>
<dbReference type="InterPro" id="IPR011257">
    <property type="entry name" value="DNA_glycosylase"/>
</dbReference>
<dbReference type="GO" id="GO:0035485">
    <property type="term" value="F:adenine/guanine mispair binding"/>
    <property type="evidence" value="ECO:0007669"/>
    <property type="project" value="TreeGrafter"/>
</dbReference>
<dbReference type="KEGG" id="psez:HME7025_00259"/>
<dbReference type="InterPro" id="IPR029119">
    <property type="entry name" value="MutY_C"/>
</dbReference>
<dbReference type="GO" id="GO:0000701">
    <property type="term" value="F:purine-specific mismatch base pair DNA N-glycosylase activity"/>
    <property type="evidence" value="ECO:0007669"/>
    <property type="project" value="UniProtKB-EC"/>
</dbReference>
<reference evidence="17" key="1">
    <citation type="submission" date="2018-05" db="EMBL/GenBank/DDBJ databases">
        <title>Pseudarcicella sp. HME7025 Genome sequencing and assembly.</title>
        <authorList>
            <person name="Kim H."/>
            <person name="Kang H."/>
            <person name="Joh K."/>
        </authorList>
    </citation>
    <scope>NUCLEOTIDE SEQUENCE [LARGE SCALE GENOMIC DNA]</scope>
    <source>
        <strain evidence="17">HME7025</strain>
    </source>
</reference>
<dbReference type="NCBIfam" id="TIGR01084">
    <property type="entry name" value="mutY"/>
    <property type="match status" value="1"/>
</dbReference>
<name>A0A2S2DS63_9BACT</name>
<keyword evidence="17" id="KW-1185">Reference proteome</keyword>
<keyword evidence="8 14" id="KW-0227">DNA damage</keyword>
<evidence type="ECO:0000256" key="9">
    <source>
        <dbReference type="ARBA" id="ARBA00022801"/>
    </source>
</evidence>
<comment type="function">
    <text evidence="2">Adenine glycosylase active on G-A mispairs. MutY also corrects error-prone DNA synthesis past GO lesions which are due to the oxidatively damaged form of guanine: 7,8-dihydro-8-oxoguanine (8-oxo-dGTP).</text>
</comment>
<evidence type="ECO:0000313" key="16">
    <source>
        <dbReference type="EMBL" id="AWL08142.1"/>
    </source>
</evidence>
<dbReference type="FunFam" id="1.10.340.30:FF:000002">
    <property type="entry name" value="Adenine DNA glycosylase"/>
    <property type="match status" value="1"/>
</dbReference>
<dbReference type="CDD" id="cd00056">
    <property type="entry name" value="ENDO3c"/>
    <property type="match status" value="1"/>
</dbReference>
<protein>
    <recommendedName>
        <fullName evidence="5 14">Adenine DNA glycosylase</fullName>
        <ecNumber evidence="4 14">3.2.2.31</ecNumber>
    </recommendedName>
</protein>
<dbReference type="Pfam" id="PF00730">
    <property type="entry name" value="HhH-GPD"/>
    <property type="match status" value="1"/>
</dbReference>
<dbReference type="Pfam" id="PF00633">
    <property type="entry name" value="HHH"/>
    <property type="match status" value="1"/>
</dbReference>
<dbReference type="GO" id="GO:0051539">
    <property type="term" value="F:4 iron, 4 sulfur cluster binding"/>
    <property type="evidence" value="ECO:0007669"/>
    <property type="project" value="UniProtKB-UniRule"/>
</dbReference>
<dbReference type="InterPro" id="IPR004036">
    <property type="entry name" value="Endonuclease-III-like_CS2"/>
</dbReference>
<evidence type="ECO:0000256" key="12">
    <source>
        <dbReference type="ARBA" id="ARBA00023204"/>
    </source>
</evidence>
<evidence type="ECO:0000256" key="7">
    <source>
        <dbReference type="ARBA" id="ARBA00022723"/>
    </source>
</evidence>
<evidence type="ECO:0000256" key="1">
    <source>
        <dbReference type="ARBA" id="ARBA00000843"/>
    </source>
</evidence>
<keyword evidence="10 14" id="KW-0408">Iron</keyword>
<dbReference type="GO" id="GO:0006284">
    <property type="term" value="P:base-excision repair"/>
    <property type="evidence" value="ECO:0007669"/>
    <property type="project" value="UniProtKB-UniRule"/>
</dbReference>
<evidence type="ECO:0000259" key="15">
    <source>
        <dbReference type="SMART" id="SM00478"/>
    </source>
</evidence>
<evidence type="ECO:0000256" key="13">
    <source>
        <dbReference type="ARBA" id="ARBA00023295"/>
    </source>
</evidence>
<gene>
    <name evidence="16" type="primary">mutY</name>
    <name evidence="16" type="ORF">HME7025_00259</name>
</gene>
<keyword evidence="11" id="KW-0411">Iron-sulfur</keyword>
<dbReference type="GO" id="GO:0006298">
    <property type="term" value="P:mismatch repair"/>
    <property type="evidence" value="ECO:0007669"/>
    <property type="project" value="TreeGrafter"/>
</dbReference>
<keyword evidence="9 16" id="KW-0378">Hydrolase</keyword>
<evidence type="ECO:0000256" key="6">
    <source>
        <dbReference type="ARBA" id="ARBA00022485"/>
    </source>
</evidence>
<dbReference type="PANTHER" id="PTHR42944:SF1">
    <property type="entry name" value="ADENINE DNA GLYCOSYLASE"/>
    <property type="match status" value="1"/>
</dbReference>
<dbReference type="GO" id="GO:0032357">
    <property type="term" value="F:oxidized purine DNA binding"/>
    <property type="evidence" value="ECO:0007669"/>
    <property type="project" value="TreeGrafter"/>
</dbReference>
<comment type="cofactor">
    <cofactor evidence="14">
        <name>[4Fe-4S] cluster</name>
        <dbReference type="ChEBI" id="CHEBI:49883"/>
    </cofactor>
    <text evidence="14">Binds 1 [4Fe-4S] cluster.</text>
</comment>
<accession>A0A2S2DS63</accession>
<dbReference type="Gene3D" id="1.10.340.30">
    <property type="entry name" value="Hypothetical protein, domain 2"/>
    <property type="match status" value="1"/>
</dbReference>
<comment type="catalytic activity">
    <reaction evidence="1 14">
        <text>Hydrolyzes free adenine bases from 7,8-dihydro-8-oxoguanine:adenine mismatched double-stranded DNA, leaving an apurinic site.</text>
        <dbReference type="EC" id="3.2.2.31"/>
    </reaction>
</comment>
<comment type="similarity">
    <text evidence="3 14">Belongs to the Nth/MutY family.</text>
</comment>
<dbReference type="SMART" id="SM00478">
    <property type="entry name" value="ENDO3c"/>
    <property type="match status" value="1"/>
</dbReference>
<evidence type="ECO:0000256" key="8">
    <source>
        <dbReference type="ARBA" id="ARBA00022763"/>
    </source>
</evidence>
<dbReference type="CDD" id="cd03431">
    <property type="entry name" value="NUDIX_DNA_Glycosylase_C-MutY"/>
    <property type="match status" value="1"/>
</dbReference>
<evidence type="ECO:0000313" key="17">
    <source>
        <dbReference type="Proteomes" id="UP000245468"/>
    </source>
</evidence>
<dbReference type="PROSITE" id="PS01155">
    <property type="entry name" value="ENDONUCLEASE_III_2"/>
    <property type="match status" value="1"/>
</dbReference>
<dbReference type="Pfam" id="PF14815">
    <property type="entry name" value="NUDIX_4"/>
    <property type="match status" value="1"/>
</dbReference>
<dbReference type="InterPro" id="IPR023170">
    <property type="entry name" value="HhH_base_excis_C"/>
</dbReference>
<keyword evidence="13 14" id="KW-0326">Glycosidase</keyword>
<dbReference type="GO" id="GO:0034039">
    <property type="term" value="F:8-oxo-7,8-dihydroguanine DNA N-glycosylase activity"/>
    <property type="evidence" value="ECO:0007669"/>
    <property type="project" value="TreeGrafter"/>
</dbReference>
<dbReference type="Gene3D" id="1.10.1670.10">
    <property type="entry name" value="Helix-hairpin-Helix base-excision DNA repair enzymes (C-terminal)"/>
    <property type="match status" value="1"/>
</dbReference>
<evidence type="ECO:0000256" key="5">
    <source>
        <dbReference type="ARBA" id="ARBA00022023"/>
    </source>
</evidence>
<keyword evidence="7" id="KW-0479">Metal-binding</keyword>
<evidence type="ECO:0000256" key="10">
    <source>
        <dbReference type="ARBA" id="ARBA00023004"/>
    </source>
</evidence>
<proteinExistence type="inferred from homology"/>
<dbReference type="InterPro" id="IPR000445">
    <property type="entry name" value="HhH_motif"/>
</dbReference>
<dbReference type="PANTHER" id="PTHR42944">
    <property type="entry name" value="ADENINE DNA GLYCOSYLASE"/>
    <property type="match status" value="1"/>
</dbReference>
<keyword evidence="6" id="KW-0004">4Fe-4S</keyword>
<dbReference type="AlphaFoldDB" id="A0A2S2DS63"/>
<dbReference type="GO" id="GO:0046872">
    <property type="term" value="F:metal ion binding"/>
    <property type="evidence" value="ECO:0007669"/>
    <property type="project" value="UniProtKB-UniRule"/>
</dbReference>
<dbReference type="EC" id="3.2.2.31" evidence="4 14"/>
<feature type="domain" description="HhH-GPD" evidence="15">
    <location>
        <begin position="53"/>
        <end position="204"/>
    </location>
</feature>
<evidence type="ECO:0000256" key="4">
    <source>
        <dbReference type="ARBA" id="ARBA00012045"/>
    </source>
</evidence>